<dbReference type="Pfam" id="PF02746">
    <property type="entry name" value="MR_MLE_N"/>
    <property type="match status" value="1"/>
</dbReference>
<organism evidence="4 5">
    <name type="scientific">Paraburkholderia atlantica</name>
    <dbReference type="NCBI Taxonomy" id="2654982"/>
    <lineage>
        <taxon>Bacteria</taxon>
        <taxon>Pseudomonadati</taxon>
        <taxon>Pseudomonadota</taxon>
        <taxon>Betaproteobacteria</taxon>
        <taxon>Burkholderiales</taxon>
        <taxon>Burkholderiaceae</taxon>
        <taxon>Paraburkholderia</taxon>
    </lineage>
</organism>
<dbReference type="Pfam" id="PF13378">
    <property type="entry name" value="MR_MLE_C"/>
    <property type="match status" value="1"/>
</dbReference>
<evidence type="ECO:0000313" key="4">
    <source>
        <dbReference type="EMBL" id="MBB5423358.1"/>
    </source>
</evidence>
<evidence type="ECO:0000259" key="3">
    <source>
        <dbReference type="SMART" id="SM00922"/>
    </source>
</evidence>
<dbReference type="InterPro" id="IPR034593">
    <property type="entry name" value="DgoD-like"/>
</dbReference>
<evidence type="ECO:0000313" key="5">
    <source>
        <dbReference type="Proteomes" id="UP000592780"/>
    </source>
</evidence>
<dbReference type="RefSeq" id="WP_026228567.1">
    <property type="nucleotide sequence ID" value="NZ_JACHDD010000002.1"/>
</dbReference>
<dbReference type="Gene3D" id="3.20.20.120">
    <property type="entry name" value="Enolase-like C-terminal domain"/>
    <property type="match status" value="1"/>
</dbReference>
<dbReference type="InterPro" id="IPR029017">
    <property type="entry name" value="Enolase-like_N"/>
</dbReference>
<dbReference type="AlphaFoldDB" id="A0A6I1Q7E8"/>
<dbReference type="InterPro" id="IPR013342">
    <property type="entry name" value="Mandelate_racemase_C"/>
</dbReference>
<dbReference type="CDD" id="cd03315">
    <property type="entry name" value="MLE_like"/>
    <property type="match status" value="1"/>
</dbReference>
<dbReference type="Gene3D" id="3.30.390.10">
    <property type="entry name" value="Enolase-like, N-terminal domain"/>
    <property type="match status" value="1"/>
</dbReference>
<gene>
    <name evidence="4" type="ORF">HDG40_001500</name>
</gene>
<dbReference type="InterPro" id="IPR029065">
    <property type="entry name" value="Enolase_C-like"/>
</dbReference>
<dbReference type="GO" id="GO:0046872">
    <property type="term" value="F:metal ion binding"/>
    <property type="evidence" value="ECO:0007669"/>
    <property type="project" value="UniProtKB-KW"/>
</dbReference>
<protein>
    <submittedName>
        <fullName evidence="4">L-alanine-DL-glutamate epimerase-like enolase superfamily enzyme</fullName>
    </submittedName>
</protein>
<keyword evidence="2" id="KW-0479">Metal-binding</keyword>
<dbReference type="InterPro" id="IPR036849">
    <property type="entry name" value="Enolase-like_C_sf"/>
</dbReference>
<reference evidence="4 5" key="1">
    <citation type="submission" date="2020-08" db="EMBL/GenBank/DDBJ databases">
        <title>Genomic Encyclopedia of Type Strains, Phase IV (KMG-V): Genome sequencing to study the core and pangenomes of soil and plant-associated prokaryotes.</title>
        <authorList>
            <person name="Whitman W."/>
        </authorList>
    </citation>
    <scope>NUCLEOTIDE SEQUENCE [LARGE SCALE GENOMIC DNA]</scope>
    <source>
        <strain evidence="4 5">JPY158</strain>
    </source>
</reference>
<comment type="similarity">
    <text evidence="1">Belongs to the mandelate racemase/muconate lactonizing enzyme family.</text>
</comment>
<comment type="caution">
    <text evidence="4">The sequence shown here is derived from an EMBL/GenBank/DDBJ whole genome shotgun (WGS) entry which is preliminary data.</text>
</comment>
<dbReference type="SUPFAM" id="SSF54826">
    <property type="entry name" value="Enolase N-terminal domain-like"/>
    <property type="match status" value="1"/>
</dbReference>
<dbReference type="OrthoDB" id="8609034at2"/>
<name>A0A6I1Q7E8_PARAM</name>
<dbReference type="SFLD" id="SFLDS00001">
    <property type="entry name" value="Enolase"/>
    <property type="match status" value="1"/>
</dbReference>
<dbReference type="PANTHER" id="PTHR48080:SF3">
    <property type="entry name" value="ENOLASE SUPERFAMILY MEMBER DDB_G0284701"/>
    <property type="match status" value="1"/>
</dbReference>
<dbReference type="PROSITE" id="PS00909">
    <property type="entry name" value="MR_MLE_2"/>
    <property type="match status" value="1"/>
</dbReference>
<dbReference type="InterPro" id="IPR018110">
    <property type="entry name" value="Mandel_Rmase/mucon_lact_enz_CS"/>
</dbReference>
<feature type="domain" description="Mandelate racemase/muconate lactonizing enzyme C-terminal" evidence="3">
    <location>
        <begin position="144"/>
        <end position="241"/>
    </location>
</feature>
<evidence type="ECO:0000256" key="1">
    <source>
        <dbReference type="ARBA" id="ARBA00008031"/>
    </source>
</evidence>
<dbReference type="EMBL" id="JACHDD010000002">
    <property type="protein sequence ID" value="MBB5423358.1"/>
    <property type="molecule type" value="Genomic_DNA"/>
</dbReference>
<proteinExistence type="inferred from homology"/>
<dbReference type="Proteomes" id="UP000592780">
    <property type="component" value="Unassembled WGS sequence"/>
</dbReference>
<dbReference type="SFLD" id="SFLDF00009">
    <property type="entry name" value="o-succinylbenzoate_synthase"/>
    <property type="match status" value="1"/>
</dbReference>
<dbReference type="SFLD" id="SFLDG00180">
    <property type="entry name" value="muconate_cycloisomerase"/>
    <property type="match status" value="1"/>
</dbReference>
<dbReference type="SMART" id="SM00922">
    <property type="entry name" value="MR_MLE"/>
    <property type="match status" value="1"/>
</dbReference>
<dbReference type="PANTHER" id="PTHR48080">
    <property type="entry name" value="D-GALACTONATE DEHYDRATASE-RELATED"/>
    <property type="match status" value="1"/>
</dbReference>
<dbReference type="GO" id="GO:0009063">
    <property type="term" value="P:amino acid catabolic process"/>
    <property type="evidence" value="ECO:0007669"/>
    <property type="project" value="InterPro"/>
</dbReference>
<dbReference type="InterPro" id="IPR034613">
    <property type="entry name" value="Muconate_cycloisomerase_anti"/>
</dbReference>
<sequence length="390" mass="42545">MKITRVECVPVSMPLKKPLKLPNVTITCLNTLVVRIYADNGLVGVAESGDTSSWYRGESQASMTAMISDIFAPRILLGEDPCNIEKIVGMMDQLARDNNQAKALVDCALHDLKGKALGRPVYDLLGGRTRESVPLGWVLSAGDPEKVAEAAVQVREAGFSAFKLKVGRHTFDNDVATAREVRKALGPDAMITLDANGSWNYEQALKTVRRLDQYNLAFMEQPLAHQYRDSMSKLRERVNTPIYADEGAQELGDLREIAERRSADGVILKIQKVGGLLKAQRFLAACRIYDIPVFCSTLIGGGIESGPSTHLMVSDHWACQFMSESMGPLAVHSVFNSDEIPAGEDLAIGGQRFAQGRAYPSEGPGFGFEVDEKLLNKIITPGAAHRVVQA</sequence>
<accession>A0A6I1Q7E8</accession>
<evidence type="ECO:0000256" key="2">
    <source>
        <dbReference type="ARBA" id="ARBA00022723"/>
    </source>
</evidence>
<dbReference type="SUPFAM" id="SSF51604">
    <property type="entry name" value="Enolase C-terminal domain-like"/>
    <property type="match status" value="1"/>
</dbReference>
<dbReference type="InterPro" id="IPR013341">
    <property type="entry name" value="Mandelate_racemase_N_dom"/>
</dbReference>
<keyword evidence="5" id="KW-1185">Reference proteome</keyword>